<gene>
    <name evidence="2" type="ORF">GCM10023331_40870</name>
</gene>
<sequence length="519" mass="60152">MKPEQHTLSLTIKQRAHRILDIISQGLYEREEVMAMAFLAAIAGESIFMLGPPGVGKSMLARRLKYAFKEGRSFEYLMNRFSTPDEIFGPISISRLSKEDKYERITDSYLPGATVVFLDEIWKAGPSIQNALLTVINEKLYRNGEQEINVKLQALISASNELPEKGEGLEALWDRFLIRCFVDRILDEEAFYSMITSLNTTDDVEIEEALRLQEEEVKQWSSEINQINVPEEVLSVITVIRKLIARYNQGNISEEEQVYVSDRRWRKIIRLLRTSAFLNDRTAVNLVDCLLISHCLWSTPKQIEKVKEWVNEAVYEFGWQKKYNLKSVNRQVELYSQEIEHKTKEEKELYMTVPKLIDNKYYQLDGFNSWHDKILVDDFELLSGTSVDCKLYAQTGMGEVYELSKISPTEVEIRIGEGYQRFSLITHEEHRKGMVAKPTSTPVVKQLNETAEKIITYLNGVALELQETRERIMDKDGHLFISHKRKLEMDDFLNGIMQEVLDMKLKVQKMKDSYGGNLV</sequence>
<keyword evidence="3" id="KW-1185">Reference proteome</keyword>
<organism evidence="2 3">
    <name type="scientific">Algivirga pacifica</name>
    <dbReference type="NCBI Taxonomy" id="1162670"/>
    <lineage>
        <taxon>Bacteria</taxon>
        <taxon>Pseudomonadati</taxon>
        <taxon>Bacteroidota</taxon>
        <taxon>Cytophagia</taxon>
        <taxon>Cytophagales</taxon>
        <taxon>Flammeovirgaceae</taxon>
        <taxon>Algivirga</taxon>
    </lineage>
</organism>
<dbReference type="Pfam" id="PF20030">
    <property type="entry name" value="bpMoxR"/>
    <property type="match status" value="1"/>
</dbReference>
<dbReference type="PANTHER" id="PTHR32204:SF0">
    <property type="entry name" value="ATPASE RAVA"/>
    <property type="match status" value="1"/>
</dbReference>
<dbReference type="Gene3D" id="3.40.50.300">
    <property type="entry name" value="P-loop containing nucleotide triphosphate hydrolases"/>
    <property type="match status" value="1"/>
</dbReference>
<dbReference type="SUPFAM" id="SSF52540">
    <property type="entry name" value="P-loop containing nucleoside triphosphate hydrolases"/>
    <property type="match status" value="1"/>
</dbReference>
<dbReference type="PANTHER" id="PTHR32204">
    <property type="entry name" value="ATPASE RAVA"/>
    <property type="match status" value="1"/>
</dbReference>
<dbReference type="InterPro" id="IPR050513">
    <property type="entry name" value="RavA_ATPases"/>
</dbReference>
<proteinExistence type="predicted"/>
<comment type="caution">
    <text evidence="2">The sequence shown here is derived from an EMBL/GenBank/DDBJ whole genome shotgun (WGS) entry which is preliminary data.</text>
</comment>
<evidence type="ECO:0000313" key="3">
    <source>
        <dbReference type="Proteomes" id="UP001500298"/>
    </source>
</evidence>
<accession>A0ABP9DTV6</accession>
<evidence type="ECO:0000259" key="1">
    <source>
        <dbReference type="SMART" id="SM00382"/>
    </source>
</evidence>
<dbReference type="Pfam" id="PF17868">
    <property type="entry name" value="AAA_lid_8"/>
    <property type="match status" value="1"/>
</dbReference>
<name>A0ABP9DTV6_9BACT</name>
<dbReference type="InterPro" id="IPR003593">
    <property type="entry name" value="AAA+_ATPase"/>
</dbReference>
<dbReference type="InterPro" id="IPR001270">
    <property type="entry name" value="ClpA/B"/>
</dbReference>
<dbReference type="InterPro" id="IPR041538">
    <property type="entry name" value="RavA-like_AAA_lid"/>
</dbReference>
<dbReference type="EMBL" id="BAABJX010000071">
    <property type="protein sequence ID" value="GAA4852210.1"/>
    <property type="molecule type" value="Genomic_DNA"/>
</dbReference>
<reference evidence="3" key="1">
    <citation type="journal article" date="2019" name="Int. J. Syst. Evol. Microbiol.">
        <title>The Global Catalogue of Microorganisms (GCM) 10K type strain sequencing project: providing services to taxonomists for standard genome sequencing and annotation.</title>
        <authorList>
            <consortium name="The Broad Institute Genomics Platform"/>
            <consortium name="The Broad Institute Genome Sequencing Center for Infectious Disease"/>
            <person name="Wu L."/>
            <person name="Ma J."/>
        </authorList>
    </citation>
    <scope>NUCLEOTIDE SEQUENCE [LARGE SCALE GENOMIC DNA]</scope>
    <source>
        <strain evidence="3">JCM 18326</strain>
    </source>
</reference>
<evidence type="ECO:0000313" key="2">
    <source>
        <dbReference type="EMBL" id="GAA4852210.1"/>
    </source>
</evidence>
<dbReference type="PRINTS" id="PR00300">
    <property type="entry name" value="CLPPROTEASEA"/>
</dbReference>
<dbReference type="RefSeq" id="WP_345375273.1">
    <property type="nucleotide sequence ID" value="NZ_BAABJX010000071.1"/>
</dbReference>
<dbReference type="Proteomes" id="UP001500298">
    <property type="component" value="Unassembled WGS sequence"/>
</dbReference>
<protein>
    <recommendedName>
        <fullName evidence="1">AAA+ ATPase domain-containing protein</fullName>
    </recommendedName>
</protein>
<feature type="domain" description="AAA+ ATPase" evidence="1">
    <location>
        <begin position="43"/>
        <end position="186"/>
    </location>
</feature>
<dbReference type="InterPro" id="IPR045427">
    <property type="entry name" value="MoxR"/>
</dbReference>
<dbReference type="InterPro" id="IPR027417">
    <property type="entry name" value="P-loop_NTPase"/>
</dbReference>
<dbReference type="SMART" id="SM00382">
    <property type="entry name" value="AAA"/>
    <property type="match status" value="1"/>
</dbReference>
<dbReference type="CDD" id="cd00009">
    <property type="entry name" value="AAA"/>
    <property type="match status" value="1"/>
</dbReference>